<dbReference type="Proteomes" id="UP000192790">
    <property type="component" value="Unassembled WGS sequence"/>
</dbReference>
<keyword evidence="2" id="KW-0808">Transferase</keyword>
<accession>A0A1W2C0C2</accession>
<dbReference type="OrthoDB" id="396512at2"/>
<dbReference type="STRING" id="1122930.SAMN02745168_2485"/>
<dbReference type="Gene3D" id="3.90.550.10">
    <property type="entry name" value="Spore Coat Polysaccharide Biosynthesis Protein SpsA, Chain A"/>
    <property type="match status" value="1"/>
</dbReference>
<dbReference type="InterPro" id="IPR050834">
    <property type="entry name" value="Glycosyltransf_2"/>
</dbReference>
<evidence type="ECO:0000259" key="1">
    <source>
        <dbReference type="Pfam" id="PF00535"/>
    </source>
</evidence>
<reference evidence="2 3" key="1">
    <citation type="submission" date="2017-04" db="EMBL/GenBank/DDBJ databases">
        <authorList>
            <person name="Afonso C.L."/>
            <person name="Miller P.J."/>
            <person name="Scott M.A."/>
            <person name="Spackman E."/>
            <person name="Goraichik I."/>
            <person name="Dimitrov K.M."/>
            <person name="Suarez D.L."/>
            <person name="Swayne D.E."/>
        </authorList>
    </citation>
    <scope>NUCLEOTIDE SEQUENCE [LARGE SCALE GENOMIC DNA]</scope>
    <source>
        <strain evidence="2 3">DSM 12816</strain>
    </source>
</reference>
<dbReference type="InterPro" id="IPR029044">
    <property type="entry name" value="Nucleotide-diphossugar_trans"/>
</dbReference>
<sequence>MDSLSVIIPAYNAEAYLGEAVGSVRSQNWGGKLEILVADDGSSDQTASAAERLGVTVLLLEHLGAAAARNAGLRRAGGDLILFLDADDLLAEGALSSLYAPMAADASVEAVFSMALDFVSPELTAKQRSLLLPRRSPYEGMLSGCALLRREAAGRAGFFNETYRTGETVDWLLRLRDANVKSVSLPEVTLRRRLHMNNTGRTQKQAERSDYAAILRSRMQQK</sequence>
<dbReference type="CDD" id="cd00761">
    <property type="entry name" value="Glyco_tranf_GTA_type"/>
    <property type="match status" value="1"/>
</dbReference>
<evidence type="ECO:0000313" key="2">
    <source>
        <dbReference type="EMBL" id="SMC78600.1"/>
    </source>
</evidence>
<gene>
    <name evidence="2" type="ORF">SAMN02745168_2485</name>
</gene>
<feature type="domain" description="Glycosyltransferase 2-like" evidence="1">
    <location>
        <begin position="5"/>
        <end position="111"/>
    </location>
</feature>
<protein>
    <submittedName>
        <fullName evidence="2">Glycosyltransferase involved in cell wall bisynthesis</fullName>
    </submittedName>
</protein>
<dbReference type="Pfam" id="PF00535">
    <property type="entry name" value="Glycos_transf_2"/>
    <property type="match status" value="1"/>
</dbReference>
<dbReference type="PANTHER" id="PTHR43685">
    <property type="entry name" value="GLYCOSYLTRANSFERASE"/>
    <property type="match status" value="1"/>
</dbReference>
<dbReference type="AlphaFoldDB" id="A0A1W2C0C2"/>
<proteinExistence type="predicted"/>
<dbReference type="GO" id="GO:0016740">
    <property type="term" value="F:transferase activity"/>
    <property type="evidence" value="ECO:0007669"/>
    <property type="project" value="UniProtKB-KW"/>
</dbReference>
<dbReference type="RefSeq" id="WP_084235161.1">
    <property type="nucleotide sequence ID" value="NZ_FWXW01000007.1"/>
</dbReference>
<dbReference type="InterPro" id="IPR001173">
    <property type="entry name" value="Glyco_trans_2-like"/>
</dbReference>
<keyword evidence="3" id="KW-1185">Reference proteome</keyword>
<organism evidence="2 3">
    <name type="scientific">Papillibacter cinnamivorans DSM 12816</name>
    <dbReference type="NCBI Taxonomy" id="1122930"/>
    <lineage>
        <taxon>Bacteria</taxon>
        <taxon>Bacillati</taxon>
        <taxon>Bacillota</taxon>
        <taxon>Clostridia</taxon>
        <taxon>Eubacteriales</taxon>
        <taxon>Oscillospiraceae</taxon>
        <taxon>Papillibacter</taxon>
    </lineage>
</organism>
<name>A0A1W2C0C2_9FIRM</name>
<dbReference type="EMBL" id="FWXW01000007">
    <property type="protein sequence ID" value="SMC78600.1"/>
    <property type="molecule type" value="Genomic_DNA"/>
</dbReference>
<evidence type="ECO:0000313" key="3">
    <source>
        <dbReference type="Proteomes" id="UP000192790"/>
    </source>
</evidence>
<dbReference type="SUPFAM" id="SSF53448">
    <property type="entry name" value="Nucleotide-diphospho-sugar transferases"/>
    <property type="match status" value="1"/>
</dbReference>
<dbReference type="PANTHER" id="PTHR43685:SF2">
    <property type="entry name" value="GLYCOSYLTRANSFERASE 2-LIKE DOMAIN-CONTAINING PROTEIN"/>
    <property type="match status" value="1"/>
</dbReference>